<feature type="region of interest" description="Disordered" evidence="7">
    <location>
        <begin position="208"/>
        <end position="282"/>
    </location>
</feature>
<organism evidence="8 9">
    <name type="scientific">Magnusiomyces paraingens</name>
    <dbReference type="NCBI Taxonomy" id="2606893"/>
    <lineage>
        <taxon>Eukaryota</taxon>
        <taxon>Fungi</taxon>
        <taxon>Dikarya</taxon>
        <taxon>Ascomycota</taxon>
        <taxon>Saccharomycotina</taxon>
        <taxon>Dipodascomycetes</taxon>
        <taxon>Dipodascales</taxon>
        <taxon>Dipodascaceae</taxon>
        <taxon>Magnusiomyces</taxon>
    </lineage>
</organism>
<dbReference type="GO" id="GO:0005634">
    <property type="term" value="C:nucleus"/>
    <property type="evidence" value="ECO:0007669"/>
    <property type="project" value="UniProtKB-SubCell"/>
</dbReference>
<evidence type="ECO:0000256" key="4">
    <source>
        <dbReference type="ARBA" id="ARBA00021625"/>
    </source>
</evidence>
<reference evidence="8 9" key="1">
    <citation type="submission" date="2019-09" db="EMBL/GenBank/DDBJ databases">
        <authorList>
            <person name="Brejova B."/>
        </authorList>
    </citation>
    <scope>NUCLEOTIDE SEQUENCE [LARGE SCALE GENOMIC DNA]</scope>
</reference>
<dbReference type="AlphaFoldDB" id="A0A5E8B2T0"/>
<evidence type="ECO:0000313" key="9">
    <source>
        <dbReference type="Proteomes" id="UP000398389"/>
    </source>
</evidence>
<name>A0A5E8B2T0_9ASCO</name>
<dbReference type="EMBL" id="CABVLU010000001">
    <property type="protein sequence ID" value="VVT45776.1"/>
    <property type="molecule type" value="Genomic_DNA"/>
</dbReference>
<evidence type="ECO:0000256" key="6">
    <source>
        <dbReference type="ARBA" id="ARBA00023242"/>
    </source>
</evidence>
<keyword evidence="6" id="KW-0539">Nucleus</keyword>
<dbReference type="RefSeq" id="XP_031851499.1">
    <property type="nucleotide sequence ID" value="XM_031995608.1"/>
</dbReference>
<evidence type="ECO:0000313" key="8">
    <source>
        <dbReference type="EMBL" id="VVT45776.1"/>
    </source>
</evidence>
<feature type="compositionally biased region" description="Acidic residues" evidence="7">
    <location>
        <begin position="161"/>
        <end position="173"/>
    </location>
</feature>
<comment type="subcellular location">
    <subcellularLocation>
        <location evidence="2">Cytoplasm</location>
    </subcellularLocation>
    <subcellularLocation>
        <location evidence="1">Nucleus</location>
    </subcellularLocation>
</comment>
<keyword evidence="5" id="KW-0963">Cytoplasm</keyword>
<gene>
    <name evidence="8" type="ORF">SAPINGB_P000885</name>
</gene>
<evidence type="ECO:0000256" key="5">
    <source>
        <dbReference type="ARBA" id="ARBA00022490"/>
    </source>
</evidence>
<evidence type="ECO:0000256" key="7">
    <source>
        <dbReference type="SAM" id="MobiDB-lite"/>
    </source>
</evidence>
<feature type="region of interest" description="Disordered" evidence="7">
    <location>
        <begin position="146"/>
        <end position="183"/>
    </location>
</feature>
<accession>A0A5E8B2T0</accession>
<evidence type="ECO:0000256" key="2">
    <source>
        <dbReference type="ARBA" id="ARBA00004496"/>
    </source>
</evidence>
<keyword evidence="9" id="KW-1185">Reference proteome</keyword>
<feature type="compositionally biased region" description="Polar residues" evidence="7">
    <location>
        <begin position="259"/>
        <end position="269"/>
    </location>
</feature>
<dbReference type="Proteomes" id="UP000398389">
    <property type="component" value="Unassembled WGS sequence"/>
</dbReference>
<sequence>MTQESKRILLDYHAPRLPAGARQLSIDSTRVAGDVSVRYSAPPTSAGSSFSSAAVVSERMPQLPEDLQAKLAHVGMRTRKSVADGYKVQGSIPSYQSTATFYGGAMGLSTIQTQQQQAARKYFSESDKFSFQSGFSAPTLVSVPRRQLKRTREESALDADAGADTDDDDDCNDASDVTLNDDHGGAPALGVGLSRGLVTPSQATLTGATCSFSGEEPVPKSLRQSSNQGFSSVSDKAKFYEAQQKQQQQNEIDGGWIPTTASKLVSSDGNFEEAPFLDKSNL</sequence>
<dbReference type="OrthoDB" id="4072855at2759"/>
<dbReference type="GO" id="GO:0005737">
    <property type="term" value="C:cytoplasm"/>
    <property type="evidence" value="ECO:0007669"/>
    <property type="project" value="UniProtKB-SubCell"/>
</dbReference>
<dbReference type="Pfam" id="PF08591">
    <property type="entry name" value="RNR_inhib"/>
    <property type="match status" value="1"/>
</dbReference>
<protein>
    <recommendedName>
        <fullName evidence="4">Damage-regulated import facilitator 1</fullName>
    </recommendedName>
</protein>
<evidence type="ECO:0000256" key="1">
    <source>
        <dbReference type="ARBA" id="ARBA00004123"/>
    </source>
</evidence>
<evidence type="ECO:0000256" key="3">
    <source>
        <dbReference type="ARBA" id="ARBA00005459"/>
    </source>
</evidence>
<comment type="similarity">
    <text evidence="3">Belongs to the DIF1/spd1 family.</text>
</comment>
<proteinExistence type="inferred from homology"/>
<feature type="compositionally biased region" description="Polar residues" evidence="7">
    <location>
        <begin position="222"/>
        <end position="234"/>
    </location>
</feature>
<dbReference type="InterPro" id="IPR013900">
    <property type="entry name" value="RNR_inhibitor"/>
</dbReference>
<dbReference type="GeneID" id="43579708"/>